<feature type="chain" id="PRO_5045140452" evidence="2">
    <location>
        <begin position="25"/>
        <end position="206"/>
    </location>
</feature>
<name>A0ABV6HC70_9ACTN</name>
<feature type="non-terminal residue" evidence="3">
    <location>
        <position position="1"/>
    </location>
</feature>
<evidence type="ECO:0000313" key="4">
    <source>
        <dbReference type="Proteomes" id="UP001589783"/>
    </source>
</evidence>
<reference evidence="3 4" key="1">
    <citation type="submission" date="2024-09" db="EMBL/GenBank/DDBJ databases">
        <authorList>
            <person name="Sun Q."/>
            <person name="Mori K."/>
        </authorList>
    </citation>
    <scope>NUCLEOTIDE SEQUENCE [LARGE SCALE GENOMIC DNA]</scope>
    <source>
        <strain evidence="3 4">CCM 7957</strain>
    </source>
</reference>
<dbReference type="RefSeq" id="WP_382366214.1">
    <property type="nucleotide sequence ID" value="NZ_JBHLWV010000032.1"/>
</dbReference>
<comment type="caution">
    <text evidence="3">The sequence shown here is derived from an EMBL/GenBank/DDBJ whole genome shotgun (WGS) entry which is preliminary data.</text>
</comment>
<dbReference type="EMBL" id="JBHLWV010000032">
    <property type="protein sequence ID" value="MFC0316482.1"/>
    <property type="molecule type" value="Genomic_DNA"/>
</dbReference>
<protein>
    <submittedName>
        <fullName evidence="3">Uncharacterized protein</fullName>
    </submittedName>
</protein>
<feature type="non-terminal residue" evidence="3">
    <location>
        <position position="206"/>
    </location>
</feature>
<evidence type="ECO:0000256" key="1">
    <source>
        <dbReference type="SAM" id="MobiDB-lite"/>
    </source>
</evidence>
<sequence>LAAGLTTGAAAAFALALAAGTATAAGDNIEWYEDDSGAMGLWTFTTSITDTTPKVGDQITISNTLSHSKIDRYVYKVKQVVPQCLDFVSANGSNTIKSTDDKTGTADSYVLFNAPSGGWRINGASSSVIKVNAIYTVTEACATGEAQQTTMHMSGSTIGDRNYNKPISFTVAKPTGGGDNGGGDNGGGNNGGGDNGSGDNGSGDNG</sequence>
<feature type="compositionally biased region" description="Gly residues" evidence="1">
    <location>
        <begin position="175"/>
        <end position="206"/>
    </location>
</feature>
<gene>
    <name evidence="3" type="ORF">ACFFJD_16665</name>
</gene>
<evidence type="ECO:0000256" key="2">
    <source>
        <dbReference type="SAM" id="SignalP"/>
    </source>
</evidence>
<keyword evidence="2" id="KW-0732">Signal</keyword>
<keyword evidence="4" id="KW-1185">Reference proteome</keyword>
<evidence type="ECO:0000313" key="3">
    <source>
        <dbReference type="EMBL" id="MFC0316482.1"/>
    </source>
</evidence>
<proteinExistence type="predicted"/>
<accession>A0ABV6HC70</accession>
<feature type="region of interest" description="Disordered" evidence="1">
    <location>
        <begin position="165"/>
        <end position="206"/>
    </location>
</feature>
<dbReference type="Proteomes" id="UP001589783">
    <property type="component" value="Unassembled WGS sequence"/>
</dbReference>
<feature type="signal peptide" evidence="2">
    <location>
        <begin position="1"/>
        <end position="24"/>
    </location>
</feature>
<organism evidence="3 4">
    <name type="scientific">Gordonia phosphorivorans</name>
    <dbReference type="NCBI Taxonomy" id="1056982"/>
    <lineage>
        <taxon>Bacteria</taxon>
        <taxon>Bacillati</taxon>
        <taxon>Actinomycetota</taxon>
        <taxon>Actinomycetes</taxon>
        <taxon>Mycobacteriales</taxon>
        <taxon>Gordoniaceae</taxon>
        <taxon>Gordonia</taxon>
    </lineage>
</organism>